<dbReference type="InterPro" id="IPR022755">
    <property type="entry name" value="Znf_C2H2_jaz"/>
</dbReference>
<dbReference type="InterPro" id="IPR003604">
    <property type="entry name" value="Matrin/U1-like-C_Znf_C2H2"/>
</dbReference>
<evidence type="ECO:0000256" key="5">
    <source>
        <dbReference type="ARBA" id="ARBA00022723"/>
    </source>
</evidence>
<evidence type="ECO:0000259" key="15">
    <source>
        <dbReference type="PROSITE" id="PS50157"/>
    </source>
</evidence>
<evidence type="ECO:0000313" key="18">
    <source>
        <dbReference type="Proteomes" id="UP000285301"/>
    </source>
</evidence>
<accession>A0A3S3PJA5</accession>
<dbReference type="PROSITE" id="PS00028">
    <property type="entry name" value="ZINC_FINGER_C2H2_1"/>
    <property type="match status" value="1"/>
</dbReference>
<dbReference type="SUPFAM" id="SSF57667">
    <property type="entry name" value="beta-beta-alpha zinc fingers"/>
    <property type="match status" value="1"/>
</dbReference>
<dbReference type="InterPro" id="IPR013087">
    <property type="entry name" value="Znf_C2H2_type"/>
</dbReference>
<feature type="compositionally biased region" description="Basic residues" evidence="14">
    <location>
        <begin position="74"/>
        <end position="83"/>
    </location>
</feature>
<dbReference type="FunFam" id="3.30.160.60:FF:000299">
    <property type="entry name" value="Zinc finger protein 593"/>
    <property type="match status" value="1"/>
</dbReference>
<dbReference type="Proteomes" id="UP000285301">
    <property type="component" value="Unassembled WGS sequence"/>
</dbReference>
<sequence>MTIYARKKGKNGAHKPRINKTRNRKKDLDEIQDEIAKGVSDEREFDEDLPGGGQFYCVHCSRYFIDEKSITDHRKSKVHKRRLKELNEDPYSKEEAESAAGLGNYKRRKID</sequence>
<comment type="similarity">
    <text evidence="9">Belongs to the ZNF593/BUD20 C2H2-type zinc-finger protein family.</text>
</comment>
<dbReference type="GO" id="GO:0003676">
    <property type="term" value="F:nucleic acid binding"/>
    <property type="evidence" value="ECO:0007669"/>
    <property type="project" value="InterPro"/>
</dbReference>
<dbReference type="Pfam" id="PF12171">
    <property type="entry name" value="zf-C2H2_jaz"/>
    <property type="match status" value="1"/>
</dbReference>
<dbReference type="EMBL" id="NCKU01007504">
    <property type="protein sequence ID" value="RWS02591.1"/>
    <property type="molecule type" value="Genomic_DNA"/>
</dbReference>
<dbReference type="Gene3D" id="3.30.160.60">
    <property type="entry name" value="Classic Zinc Finger"/>
    <property type="match status" value="1"/>
</dbReference>
<evidence type="ECO:0000256" key="7">
    <source>
        <dbReference type="ARBA" id="ARBA00022833"/>
    </source>
</evidence>
<name>A0A3S3PJA5_9ACAR</name>
<dbReference type="InterPro" id="IPR051879">
    <property type="entry name" value="C2H2-ZF_Maturation_Protein"/>
</dbReference>
<keyword evidence="3" id="KW-0963">Cytoplasm</keyword>
<comment type="subunit">
    <text evidence="11">Associates with pre-60S ribosomal particles; released from the pre-60S particle very early in the cytoplasm.</text>
</comment>
<feature type="domain" description="C2H2-type" evidence="15">
    <location>
        <begin position="55"/>
        <end position="84"/>
    </location>
</feature>
<evidence type="ECO:0000256" key="1">
    <source>
        <dbReference type="ARBA" id="ARBA00004123"/>
    </source>
</evidence>
<evidence type="ECO:0000256" key="8">
    <source>
        <dbReference type="ARBA" id="ARBA00023242"/>
    </source>
</evidence>
<gene>
    <name evidence="16" type="ORF">B4U79_02824</name>
    <name evidence="17" type="ORF">B4U79_15357</name>
</gene>
<keyword evidence="5" id="KW-0479">Metal-binding</keyword>
<comment type="subcellular location">
    <subcellularLocation>
        <location evidence="2">Cytoplasm</location>
    </subcellularLocation>
    <subcellularLocation>
        <location evidence="1">Nucleus</location>
    </subcellularLocation>
</comment>
<dbReference type="PROSITE" id="PS50157">
    <property type="entry name" value="ZINC_FINGER_C2H2_2"/>
    <property type="match status" value="1"/>
</dbReference>
<dbReference type="GO" id="GO:0005737">
    <property type="term" value="C:cytoplasm"/>
    <property type="evidence" value="ECO:0007669"/>
    <property type="project" value="UniProtKB-SubCell"/>
</dbReference>
<organism evidence="16 18">
    <name type="scientific">Dinothrombium tinctorium</name>
    <dbReference type="NCBI Taxonomy" id="1965070"/>
    <lineage>
        <taxon>Eukaryota</taxon>
        <taxon>Metazoa</taxon>
        <taxon>Ecdysozoa</taxon>
        <taxon>Arthropoda</taxon>
        <taxon>Chelicerata</taxon>
        <taxon>Arachnida</taxon>
        <taxon>Acari</taxon>
        <taxon>Acariformes</taxon>
        <taxon>Trombidiformes</taxon>
        <taxon>Prostigmata</taxon>
        <taxon>Anystina</taxon>
        <taxon>Parasitengona</taxon>
        <taxon>Trombidioidea</taxon>
        <taxon>Trombidiidae</taxon>
        <taxon>Dinothrombium</taxon>
    </lineage>
</organism>
<dbReference type="OrthoDB" id="24683at2759"/>
<dbReference type="GO" id="GO:0008270">
    <property type="term" value="F:zinc ion binding"/>
    <property type="evidence" value="ECO:0007669"/>
    <property type="project" value="UniProtKB-KW"/>
</dbReference>
<keyword evidence="6 13" id="KW-0863">Zinc-finger</keyword>
<feature type="region of interest" description="Disordered" evidence="14">
    <location>
        <begin position="74"/>
        <end position="111"/>
    </location>
</feature>
<keyword evidence="7" id="KW-0862">Zinc</keyword>
<comment type="caution">
    <text evidence="16">The sequence shown here is derived from an EMBL/GenBank/DDBJ whole genome shotgun (WGS) entry which is preliminary data.</text>
</comment>
<feature type="compositionally biased region" description="Basic residues" evidence="14">
    <location>
        <begin position="1"/>
        <end position="25"/>
    </location>
</feature>
<dbReference type="PANTHER" id="PTHR46095:SF1">
    <property type="entry name" value="ZINC FINGER PROTEIN 593"/>
    <property type="match status" value="1"/>
</dbReference>
<evidence type="ECO:0000256" key="14">
    <source>
        <dbReference type="SAM" id="MobiDB-lite"/>
    </source>
</evidence>
<proteinExistence type="inferred from homology"/>
<dbReference type="PANTHER" id="PTHR46095">
    <property type="entry name" value="ZINC FINGER PROTEIN 593"/>
    <property type="match status" value="1"/>
</dbReference>
<evidence type="ECO:0000256" key="10">
    <source>
        <dbReference type="ARBA" id="ARBA00057732"/>
    </source>
</evidence>
<keyword evidence="4" id="KW-0690">Ribosome biogenesis</keyword>
<evidence type="ECO:0000256" key="3">
    <source>
        <dbReference type="ARBA" id="ARBA00022490"/>
    </source>
</evidence>
<reference evidence="16 18" key="1">
    <citation type="journal article" date="2018" name="Gigascience">
        <title>Genomes of trombidid mites reveal novel predicted allergens and laterally-transferred genes associated with secondary metabolism.</title>
        <authorList>
            <person name="Dong X."/>
            <person name="Chaisiri K."/>
            <person name="Xia D."/>
            <person name="Armstrong S.D."/>
            <person name="Fang Y."/>
            <person name="Donnelly M.J."/>
            <person name="Kadowaki T."/>
            <person name="McGarry J.W."/>
            <person name="Darby A.C."/>
            <person name="Makepeace B.L."/>
        </authorList>
    </citation>
    <scope>NUCLEOTIDE SEQUENCE [LARGE SCALE GENOMIC DNA]</scope>
    <source>
        <strain evidence="16">UoL-WK</strain>
    </source>
</reference>
<reference evidence="16" key="2">
    <citation type="submission" date="2018-11" db="EMBL/GenBank/DDBJ databases">
        <title>Trombidioid mite genomics.</title>
        <authorList>
            <person name="Dong X."/>
        </authorList>
    </citation>
    <scope>NUCLEOTIDE SEQUENCE</scope>
    <source>
        <strain evidence="16">UoL-WK</strain>
    </source>
</reference>
<dbReference type="STRING" id="1965070.A0A3S3PJA5"/>
<evidence type="ECO:0000256" key="11">
    <source>
        <dbReference type="ARBA" id="ARBA00065398"/>
    </source>
</evidence>
<feature type="region of interest" description="Disordered" evidence="14">
    <location>
        <begin position="1"/>
        <end position="28"/>
    </location>
</feature>
<dbReference type="SMART" id="SM00451">
    <property type="entry name" value="ZnF_U1"/>
    <property type="match status" value="1"/>
</dbReference>
<dbReference type="GO" id="GO:0005634">
    <property type="term" value="C:nucleus"/>
    <property type="evidence" value="ECO:0007669"/>
    <property type="project" value="UniProtKB-SubCell"/>
</dbReference>
<dbReference type="InterPro" id="IPR036236">
    <property type="entry name" value="Znf_C2H2_sf"/>
</dbReference>
<dbReference type="GO" id="GO:0043021">
    <property type="term" value="F:ribonucleoprotein complex binding"/>
    <property type="evidence" value="ECO:0007669"/>
    <property type="project" value="UniProtKB-ARBA"/>
</dbReference>
<dbReference type="EMBL" id="NCKU01007841">
    <property type="protein sequence ID" value="RWS02344.1"/>
    <property type="molecule type" value="Genomic_DNA"/>
</dbReference>
<evidence type="ECO:0000256" key="2">
    <source>
        <dbReference type="ARBA" id="ARBA00004496"/>
    </source>
</evidence>
<evidence type="ECO:0000256" key="13">
    <source>
        <dbReference type="PROSITE-ProRule" id="PRU00042"/>
    </source>
</evidence>
<comment type="function">
    <text evidence="10">Involved in pre-60S ribosomal particles maturation by promoting the nuclear export of the 60S ribosome.</text>
</comment>
<evidence type="ECO:0000256" key="4">
    <source>
        <dbReference type="ARBA" id="ARBA00022517"/>
    </source>
</evidence>
<keyword evidence="18" id="KW-1185">Reference proteome</keyword>
<evidence type="ECO:0000256" key="12">
    <source>
        <dbReference type="ARBA" id="ARBA00068297"/>
    </source>
</evidence>
<protein>
    <recommendedName>
        <fullName evidence="12">Zinc finger protein 593 homolog</fullName>
    </recommendedName>
</protein>
<evidence type="ECO:0000256" key="9">
    <source>
        <dbReference type="ARBA" id="ARBA00038064"/>
    </source>
</evidence>
<keyword evidence="8" id="KW-0539">Nucleus</keyword>
<evidence type="ECO:0000313" key="16">
    <source>
        <dbReference type="EMBL" id="RWS02344.1"/>
    </source>
</evidence>
<feature type="compositionally biased region" description="Basic and acidic residues" evidence="14">
    <location>
        <begin position="84"/>
        <end position="96"/>
    </location>
</feature>
<evidence type="ECO:0000256" key="6">
    <source>
        <dbReference type="ARBA" id="ARBA00022771"/>
    </source>
</evidence>
<evidence type="ECO:0000313" key="17">
    <source>
        <dbReference type="EMBL" id="RWS02591.1"/>
    </source>
</evidence>
<dbReference type="GO" id="GO:0042254">
    <property type="term" value="P:ribosome biogenesis"/>
    <property type="evidence" value="ECO:0007669"/>
    <property type="project" value="UniProtKB-KW"/>
</dbReference>
<dbReference type="AlphaFoldDB" id="A0A3S3PJA5"/>